<protein>
    <submittedName>
        <fullName evidence="1">Uncharacterized protein (TIGR02453 family)</fullName>
    </submittedName>
</protein>
<dbReference type="InterPro" id="IPR012808">
    <property type="entry name" value="CHP02453"/>
</dbReference>
<comment type="caution">
    <text evidence="1">The sequence shown here is derived from an EMBL/GenBank/DDBJ whole genome shotgun (WGS) entry which is preliminary data.</text>
</comment>
<organism evidence="1 2">
    <name type="scientific">Arcticibacter pallidicorallinus</name>
    <dbReference type="NCBI Taxonomy" id="1259464"/>
    <lineage>
        <taxon>Bacteria</taxon>
        <taxon>Pseudomonadati</taxon>
        <taxon>Bacteroidota</taxon>
        <taxon>Sphingobacteriia</taxon>
        <taxon>Sphingobacteriales</taxon>
        <taxon>Sphingobacteriaceae</taxon>
        <taxon>Arcticibacter</taxon>
    </lineage>
</organism>
<dbReference type="NCBIfam" id="TIGR02453">
    <property type="entry name" value="TIGR02453 family protein"/>
    <property type="match status" value="1"/>
</dbReference>
<dbReference type="PANTHER" id="PTHR36452:SF1">
    <property type="entry name" value="DUF2461 DOMAIN-CONTAINING PROTEIN"/>
    <property type="match status" value="1"/>
</dbReference>
<accession>A0A2T0U8S3</accession>
<keyword evidence="2" id="KW-1185">Reference proteome</keyword>
<name>A0A2T0U8S3_9SPHI</name>
<evidence type="ECO:0000313" key="2">
    <source>
        <dbReference type="Proteomes" id="UP000238034"/>
    </source>
</evidence>
<gene>
    <name evidence="1" type="ORF">B0I27_10296</name>
</gene>
<sequence>MKIEQSTFTFLSSLAKNNNREWFQNHKSDYEASRENILAFTQELIKGIASFDPTVPSALDPKTCVMRIYRDVRFSLNKLPYKTNFGIGISAAGKNFPGPGYYIHIAPNASFVGGGSWHPAADELKDIRQEIDYNFSDWLSIIENDDFKTEFEALDTEDKLKTSPKGYPSDHPGIEYLKLKSFVVSKQLSNKQLSAETAIDSLTRTARKLYPFMNFLRSANS</sequence>
<reference evidence="1 2" key="1">
    <citation type="submission" date="2018-03" db="EMBL/GenBank/DDBJ databases">
        <title>Genomic Encyclopedia of Type Strains, Phase III (KMG-III): the genomes of soil and plant-associated and newly described type strains.</title>
        <authorList>
            <person name="Whitman W."/>
        </authorList>
    </citation>
    <scope>NUCLEOTIDE SEQUENCE [LARGE SCALE GENOMIC DNA]</scope>
    <source>
        <strain evidence="1 2">CGMCC 1.9313</strain>
    </source>
</reference>
<dbReference type="Proteomes" id="UP000238034">
    <property type="component" value="Unassembled WGS sequence"/>
</dbReference>
<dbReference type="EMBL" id="PVTH01000002">
    <property type="protein sequence ID" value="PRY54330.1"/>
    <property type="molecule type" value="Genomic_DNA"/>
</dbReference>
<proteinExistence type="predicted"/>
<dbReference type="PANTHER" id="PTHR36452">
    <property type="entry name" value="CHROMOSOME 12, WHOLE GENOME SHOTGUN SEQUENCE"/>
    <property type="match status" value="1"/>
</dbReference>
<dbReference type="AlphaFoldDB" id="A0A2T0U8S3"/>
<dbReference type="Pfam" id="PF09365">
    <property type="entry name" value="DUF2461"/>
    <property type="match status" value="1"/>
</dbReference>
<dbReference type="RefSeq" id="WP_106291443.1">
    <property type="nucleotide sequence ID" value="NZ_PVTH01000002.1"/>
</dbReference>
<evidence type="ECO:0000313" key="1">
    <source>
        <dbReference type="EMBL" id="PRY54330.1"/>
    </source>
</evidence>
<dbReference type="PIRSF" id="PIRSF028451">
    <property type="entry name" value="UCP028451"/>
    <property type="match status" value="1"/>
</dbReference>
<dbReference type="InterPro" id="IPR015996">
    <property type="entry name" value="UCP028451"/>
</dbReference>
<dbReference type="OrthoDB" id="9794241at2"/>